<reference evidence="7 8" key="1">
    <citation type="journal article" date="2012" name="Environ. Microbiol.">
        <title>The genome sequence of Desulfatibacillum alkenivorans AK-01: a blueprint for anaerobic alkane oxidation.</title>
        <authorList>
            <person name="Callaghan A.V."/>
            <person name="Morris B.E."/>
            <person name="Pereira I.A."/>
            <person name="McInerney M.J."/>
            <person name="Austin R.N."/>
            <person name="Groves J.T."/>
            <person name="Kukor J.J."/>
            <person name="Suflita J.M."/>
            <person name="Young L.Y."/>
            <person name="Zylstra G.J."/>
            <person name="Wawrik B."/>
        </authorList>
    </citation>
    <scope>NUCLEOTIDE SEQUENCE [LARGE SCALE GENOMIC DNA]</scope>
    <source>
        <strain evidence="7 8">AK-01</strain>
    </source>
</reference>
<feature type="transmembrane region" description="Helical" evidence="6">
    <location>
        <begin position="77"/>
        <end position="96"/>
    </location>
</feature>
<dbReference type="eggNOG" id="COG4177">
    <property type="taxonomic scope" value="Bacteria"/>
</dbReference>
<dbReference type="HOGENOM" id="CLU_031365_0_1_7"/>
<dbReference type="Pfam" id="PF02653">
    <property type="entry name" value="BPD_transp_2"/>
    <property type="match status" value="1"/>
</dbReference>
<gene>
    <name evidence="7" type="ordered locus">Dalk_4761</name>
</gene>
<evidence type="ECO:0000313" key="7">
    <source>
        <dbReference type="EMBL" id="ACL06439.1"/>
    </source>
</evidence>
<evidence type="ECO:0000256" key="1">
    <source>
        <dbReference type="ARBA" id="ARBA00004651"/>
    </source>
</evidence>
<dbReference type="KEGG" id="dal:Dalk_4761"/>
<dbReference type="InterPro" id="IPR043428">
    <property type="entry name" value="LivM-like"/>
</dbReference>
<dbReference type="Proteomes" id="UP000000739">
    <property type="component" value="Chromosome"/>
</dbReference>
<name>B8FD08_DESAL</name>
<feature type="transmembrane region" description="Helical" evidence="6">
    <location>
        <begin position="108"/>
        <end position="129"/>
    </location>
</feature>
<dbReference type="GO" id="GO:0015658">
    <property type="term" value="F:branched-chain amino acid transmembrane transporter activity"/>
    <property type="evidence" value="ECO:0007669"/>
    <property type="project" value="InterPro"/>
</dbReference>
<feature type="transmembrane region" description="Helical" evidence="6">
    <location>
        <begin position="24"/>
        <end position="42"/>
    </location>
</feature>
<dbReference type="GO" id="GO:0005886">
    <property type="term" value="C:plasma membrane"/>
    <property type="evidence" value="ECO:0007669"/>
    <property type="project" value="UniProtKB-SubCell"/>
</dbReference>
<keyword evidence="5 6" id="KW-0472">Membrane</keyword>
<evidence type="ECO:0000256" key="5">
    <source>
        <dbReference type="ARBA" id="ARBA00023136"/>
    </source>
</evidence>
<keyword evidence="3 6" id="KW-0812">Transmembrane</keyword>
<evidence type="ECO:0000256" key="2">
    <source>
        <dbReference type="ARBA" id="ARBA00022475"/>
    </source>
</evidence>
<dbReference type="EMBL" id="CP001322">
    <property type="protein sequence ID" value="ACL06439.1"/>
    <property type="molecule type" value="Genomic_DNA"/>
</dbReference>
<organism evidence="7 8">
    <name type="scientific">Desulfatibacillum aliphaticivorans</name>
    <dbReference type="NCBI Taxonomy" id="218208"/>
    <lineage>
        <taxon>Bacteria</taxon>
        <taxon>Pseudomonadati</taxon>
        <taxon>Thermodesulfobacteriota</taxon>
        <taxon>Desulfobacteria</taxon>
        <taxon>Desulfobacterales</taxon>
        <taxon>Desulfatibacillaceae</taxon>
        <taxon>Desulfatibacillum</taxon>
    </lineage>
</organism>
<feature type="transmembrane region" description="Helical" evidence="6">
    <location>
        <begin position="275"/>
        <end position="306"/>
    </location>
</feature>
<feature type="transmembrane region" description="Helical" evidence="6">
    <location>
        <begin position="136"/>
        <end position="153"/>
    </location>
</feature>
<evidence type="ECO:0000256" key="4">
    <source>
        <dbReference type="ARBA" id="ARBA00022989"/>
    </source>
</evidence>
<keyword evidence="8" id="KW-1185">Reference proteome</keyword>
<evidence type="ECO:0000256" key="6">
    <source>
        <dbReference type="SAM" id="Phobius"/>
    </source>
</evidence>
<keyword evidence="4 6" id="KW-1133">Transmembrane helix</keyword>
<feature type="transmembrane region" description="Helical" evidence="6">
    <location>
        <begin position="54"/>
        <end position="72"/>
    </location>
</feature>
<dbReference type="PANTHER" id="PTHR30482">
    <property type="entry name" value="HIGH-AFFINITY BRANCHED-CHAIN AMINO ACID TRANSPORT SYSTEM PERMEASE"/>
    <property type="match status" value="1"/>
</dbReference>
<dbReference type="InterPro" id="IPR001851">
    <property type="entry name" value="ABC_transp_permease"/>
</dbReference>
<feature type="transmembrane region" description="Helical" evidence="6">
    <location>
        <begin position="193"/>
        <end position="212"/>
    </location>
</feature>
<dbReference type="PANTHER" id="PTHR30482:SF17">
    <property type="entry name" value="ABC TRANSPORTER ATP-BINDING PROTEIN"/>
    <property type="match status" value="1"/>
</dbReference>
<accession>B8FD08</accession>
<dbReference type="RefSeq" id="WP_015949478.1">
    <property type="nucleotide sequence ID" value="NC_011768.1"/>
</dbReference>
<feature type="transmembrane region" description="Helical" evidence="6">
    <location>
        <begin position="327"/>
        <end position="350"/>
    </location>
</feature>
<evidence type="ECO:0000256" key="3">
    <source>
        <dbReference type="ARBA" id="ARBA00022692"/>
    </source>
</evidence>
<dbReference type="CDD" id="cd06581">
    <property type="entry name" value="TM_PBP1_LivM_like"/>
    <property type="match status" value="1"/>
</dbReference>
<dbReference type="AlphaFoldDB" id="B8FD08"/>
<feature type="transmembrane region" description="Helical" evidence="6">
    <location>
        <begin position="239"/>
        <end position="263"/>
    </location>
</feature>
<protein>
    <submittedName>
        <fullName evidence="7">Inner-membrane translocator</fullName>
    </submittedName>
</protein>
<comment type="subcellular location">
    <subcellularLocation>
        <location evidence="1">Cell membrane</location>
        <topology evidence="1">Multi-pass membrane protein</topology>
    </subcellularLocation>
</comment>
<sequence length="373" mass="40724">MADITATEQTPVSMLRREQRRKRYYSIGFVLPCLVLVLFVLTPFLSPSYKTLDLALKIIIFASLVASFDIMLGYTGILSFGHGMFFGIGAYCVAFLNGKYGDPTYFHLFLGLLLAVAVACLLALIVSLISLRVKAIFFAMITLALAELTIVLANKLSHFTGGEDGISISLPGIFSAAYNPGSFLGLDVSGRVITYYFILLACLGLFALMLRFTHSPLGRVLQAIRDNTDRAEALGYKTFYFQTLSILLGCTVAAMTGGLYAMWVGYVNPESTLEVMAIMLNVLLMVIIGGMGTLYGGIVGAAFLLITQTFLPDLQKIAIDLFPNASLLHTILERWLLLFGILFILVVIFFPKGVVGSAREFIAHARGEAFFSS</sequence>
<proteinExistence type="predicted"/>
<keyword evidence="2" id="KW-1003">Cell membrane</keyword>
<evidence type="ECO:0000313" key="8">
    <source>
        <dbReference type="Proteomes" id="UP000000739"/>
    </source>
</evidence>